<dbReference type="CDD" id="cd16917">
    <property type="entry name" value="HATPase_UhpB-NarQ-NarX-like"/>
    <property type="match status" value="1"/>
</dbReference>
<accession>A0ABS4VYX7</accession>
<dbReference type="EMBL" id="JAGINU010000001">
    <property type="protein sequence ID" value="MBP2369155.1"/>
    <property type="molecule type" value="Genomic_DNA"/>
</dbReference>
<organism evidence="7 8">
    <name type="scientific">Pseudonocardia parietis</name>
    <dbReference type="NCBI Taxonomy" id="570936"/>
    <lineage>
        <taxon>Bacteria</taxon>
        <taxon>Bacillati</taxon>
        <taxon>Actinomycetota</taxon>
        <taxon>Actinomycetes</taxon>
        <taxon>Pseudonocardiales</taxon>
        <taxon>Pseudonocardiaceae</taxon>
        <taxon>Pseudonocardia</taxon>
    </lineage>
</organism>
<keyword evidence="3" id="KW-0902">Two-component regulatory system</keyword>
<feature type="transmembrane region" description="Helical" evidence="5">
    <location>
        <begin position="144"/>
        <end position="161"/>
    </location>
</feature>
<dbReference type="PROSITE" id="PS50109">
    <property type="entry name" value="HIS_KIN"/>
    <property type="match status" value="1"/>
</dbReference>
<dbReference type="RefSeq" id="WP_210031009.1">
    <property type="nucleotide sequence ID" value="NZ_JAGINU010000001.1"/>
</dbReference>
<keyword evidence="5" id="KW-0472">Membrane</keyword>
<dbReference type="Gene3D" id="1.20.5.1930">
    <property type="match status" value="1"/>
</dbReference>
<dbReference type="GO" id="GO:0016301">
    <property type="term" value="F:kinase activity"/>
    <property type="evidence" value="ECO:0007669"/>
    <property type="project" value="UniProtKB-KW"/>
</dbReference>
<evidence type="ECO:0000256" key="3">
    <source>
        <dbReference type="ARBA" id="ARBA00023012"/>
    </source>
</evidence>
<dbReference type="InterPro" id="IPR036890">
    <property type="entry name" value="HATPase_C_sf"/>
</dbReference>
<comment type="caution">
    <text evidence="7">The sequence shown here is derived from an EMBL/GenBank/DDBJ whole genome shotgun (WGS) entry which is preliminary data.</text>
</comment>
<keyword evidence="5" id="KW-0812">Transmembrane</keyword>
<feature type="coiled-coil region" evidence="4">
    <location>
        <begin position="171"/>
        <end position="198"/>
    </location>
</feature>
<dbReference type="InterPro" id="IPR003594">
    <property type="entry name" value="HATPase_dom"/>
</dbReference>
<dbReference type="Pfam" id="PF07730">
    <property type="entry name" value="HisKA_3"/>
    <property type="match status" value="1"/>
</dbReference>
<feature type="transmembrane region" description="Helical" evidence="5">
    <location>
        <begin position="76"/>
        <end position="93"/>
    </location>
</feature>
<dbReference type="InterPro" id="IPR011712">
    <property type="entry name" value="Sig_transdc_His_kin_sub3_dim/P"/>
</dbReference>
<dbReference type="InterPro" id="IPR005467">
    <property type="entry name" value="His_kinase_dom"/>
</dbReference>
<name>A0ABS4VYX7_9PSEU</name>
<keyword evidence="1" id="KW-0808">Transferase</keyword>
<evidence type="ECO:0000256" key="2">
    <source>
        <dbReference type="ARBA" id="ARBA00022777"/>
    </source>
</evidence>
<keyword evidence="4" id="KW-0175">Coiled coil</keyword>
<dbReference type="PANTHER" id="PTHR24421:SF62">
    <property type="entry name" value="SENSORY TRANSDUCTION HISTIDINE KINASE"/>
    <property type="match status" value="1"/>
</dbReference>
<keyword evidence="5" id="KW-1133">Transmembrane helix</keyword>
<reference evidence="7 8" key="1">
    <citation type="submission" date="2021-03" db="EMBL/GenBank/DDBJ databases">
        <title>Sequencing the genomes of 1000 actinobacteria strains.</title>
        <authorList>
            <person name="Klenk H.-P."/>
        </authorList>
    </citation>
    <scope>NUCLEOTIDE SEQUENCE [LARGE SCALE GENOMIC DNA]</scope>
    <source>
        <strain evidence="7 8">DSM 45256</strain>
    </source>
</reference>
<evidence type="ECO:0000259" key="6">
    <source>
        <dbReference type="PROSITE" id="PS50109"/>
    </source>
</evidence>
<dbReference type="Gene3D" id="3.30.565.10">
    <property type="entry name" value="Histidine kinase-like ATPase, C-terminal domain"/>
    <property type="match status" value="1"/>
</dbReference>
<evidence type="ECO:0000313" key="7">
    <source>
        <dbReference type="EMBL" id="MBP2369155.1"/>
    </source>
</evidence>
<dbReference type="InterPro" id="IPR017205">
    <property type="entry name" value="Sig_transdc_His_kinase_ChrS"/>
</dbReference>
<dbReference type="Pfam" id="PF02518">
    <property type="entry name" value="HATPase_c"/>
    <property type="match status" value="1"/>
</dbReference>
<evidence type="ECO:0000256" key="4">
    <source>
        <dbReference type="SAM" id="Coils"/>
    </source>
</evidence>
<evidence type="ECO:0000256" key="1">
    <source>
        <dbReference type="ARBA" id="ARBA00022679"/>
    </source>
</evidence>
<dbReference type="SMART" id="SM00387">
    <property type="entry name" value="HATPase_c"/>
    <property type="match status" value="1"/>
</dbReference>
<protein>
    <submittedName>
        <fullName evidence="7">Signal transduction histidine kinase</fullName>
    </submittedName>
</protein>
<feature type="transmembrane region" description="Helical" evidence="5">
    <location>
        <begin position="99"/>
        <end position="115"/>
    </location>
</feature>
<dbReference type="PIRSF" id="PIRSF037434">
    <property type="entry name" value="STHK_ChrS"/>
    <property type="match status" value="1"/>
</dbReference>
<feature type="transmembrane region" description="Helical" evidence="5">
    <location>
        <begin position="47"/>
        <end position="64"/>
    </location>
</feature>
<dbReference type="PANTHER" id="PTHR24421">
    <property type="entry name" value="NITRATE/NITRITE SENSOR PROTEIN NARX-RELATED"/>
    <property type="match status" value="1"/>
</dbReference>
<dbReference type="InterPro" id="IPR050482">
    <property type="entry name" value="Sensor_HK_TwoCompSys"/>
</dbReference>
<feature type="transmembrane region" description="Helical" evidence="5">
    <location>
        <begin position="24"/>
        <end position="41"/>
    </location>
</feature>
<dbReference type="SUPFAM" id="SSF55874">
    <property type="entry name" value="ATPase domain of HSP90 chaperone/DNA topoisomerase II/histidine kinase"/>
    <property type="match status" value="1"/>
</dbReference>
<proteinExistence type="predicted"/>
<keyword evidence="2 7" id="KW-0418">Kinase</keyword>
<evidence type="ECO:0000256" key="5">
    <source>
        <dbReference type="SAM" id="Phobius"/>
    </source>
</evidence>
<evidence type="ECO:0000313" key="8">
    <source>
        <dbReference type="Proteomes" id="UP001519295"/>
    </source>
</evidence>
<gene>
    <name evidence="7" type="ORF">JOF36_004851</name>
</gene>
<sequence>MDEPDVLADIERTRRFEWGWQRGWESLPYLLAVPAVVLLLVDTRSLGHVSVLGLLVLLAWHTWFVPMHPEWQERRLAPMAAYVGGYLALSSLLVGQHRAFLAVLVGGYALAFVALPGRWAHLGVVGTGACAALVLTPAPPPDLLLQIALWTVAASAIGAAFRRIETESARRARVSEELRSALQRNAELQQQLLRRERRAGIEAERARMARELHDTLAQNIVAVTTQLELVDEQLAPGHEARSRVRVAAELARAGVADARRAVAALRPDVLVDRSLPDALAGVIDTWQERTGVDVAVEQVGEFPELSRDVEDALLRVVQEALTNVERHARAGSVTITLSRLGDLLAVDVQDDGRGFDPVSTPAGTGRRGMSERIAELGGTVSVESAPGTGTTVNATVAV</sequence>
<dbReference type="Proteomes" id="UP001519295">
    <property type="component" value="Unassembled WGS sequence"/>
</dbReference>
<keyword evidence="8" id="KW-1185">Reference proteome</keyword>
<feature type="domain" description="Histidine kinase" evidence="6">
    <location>
        <begin position="313"/>
        <end position="398"/>
    </location>
</feature>